<comment type="similarity">
    <text evidence="8">Belongs to the CRISPR-associated endoribonuclease Cas2 protein family.</text>
</comment>
<evidence type="ECO:0000313" key="10">
    <source>
        <dbReference type="Proteomes" id="UP000730161"/>
    </source>
</evidence>
<keyword evidence="7 8" id="KW-0051">Antiviral defense</keyword>
<reference evidence="9" key="1">
    <citation type="submission" date="2014-12" db="EMBL/GenBank/DDBJ databases">
        <authorList>
            <person name="Huang H.-H."/>
            <person name="Chen S.-C."/>
            <person name="Lai M.-C."/>
        </authorList>
    </citation>
    <scope>NUCLEOTIDE SEQUENCE</scope>
    <source>
        <strain evidence="9">K1F9705b</strain>
    </source>
</reference>
<keyword evidence="3 8" id="KW-0479">Metal-binding</keyword>
<keyword evidence="4 8" id="KW-0255">Endonuclease</keyword>
<evidence type="ECO:0000256" key="7">
    <source>
        <dbReference type="ARBA" id="ARBA00023118"/>
    </source>
</evidence>
<evidence type="ECO:0000256" key="8">
    <source>
        <dbReference type="HAMAP-Rule" id="MF_01471"/>
    </source>
</evidence>
<comment type="cofactor">
    <cofactor evidence="1 8">
        <name>Mg(2+)</name>
        <dbReference type="ChEBI" id="CHEBI:18420"/>
    </cofactor>
</comment>
<dbReference type="GO" id="GO:0046872">
    <property type="term" value="F:metal ion binding"/>
    <property type="evidence" value="ECO:0007669"/>
    <property type="project" value="UniProtKB-UniRule"/>
</dbReference>
<dbReference type="GO" id="GO:0051607">
    <property type="term" value="P:defense response to virus"/>
    <property type="evidence" value="ECO:0007669"/>
    <property type="project" value="UniProtKB-UniRule"/>
</dbReference>
<comment type="subunit">
    <text evidence="8">Homodimer, forms a heterotetramer with a Cas1 homodimer.</text>
</comment>
<dbReference type="PANTHER" id="PTHR34405">
    <property type="entry name" value="CRISPR-ASSOCIATED ENDORIBONUCLEASE CAS2"/>
    <property type="match status" value="1"/>
</dbReference>
<evidence type="ECO:0000256" key="6">
    <source>
        <dbReference type="ARBA" id="ARBA00022842"/>
    </source>
</evidence>
<protein>
    <recommendedName>
        <fullName evidence="8">CRISPR-associated endoribonuclease Cas2</fullName>
        <ecNumber evidence="8">3.1.-.-</ecNumber>
    </recommendedName>
</protein>
<evidence type="ECO:0000256" key="1">
    <source>
        <dbReference type="ARBA" id="ARBA00001946"/>
    </source>
</evidence>
<dbReference type="EC" id="3.1.-.-" evidence="8"/>
<dbReference type="GO" id="GO:0016787">
    <property type="term" value="F:hydrolase activity"/>
    <property type="evidence" value="ECO:0007669"/>
    <property type="project" value="UniProtKB-KW"/>
</dbReference>
<dbReference type="Gene3D" id="3.30.70.240">
    <property type="match status" value="1"/>
</dbReference>
<dbReference type="Pfam" id="PF09827">
    <property type="entry name" value="CRISPR_Cas2"/>
    <property type="match status" value="1"/>
</dbReference>
<dbReference type="InterPro" id="IPR021127">
    <property type="entry name" value="CRISPR_associated_Cas2"/>
</dbReference>
<feature type="binding site" evidence="8">
    <location>
        <position position="8"/>
    </location>
    <ligand>
        <name>Mg(2+)</name>
        <dbReference type="ChEBI" id="CHEBI:18420"/>
        <note>catalytic</note>
    </ligand>
</feature>
<sequence length="102" mass="11840">MFAWVLYDITSTPLRQRIADACLDHGLARFQKSIFFGELTTRQVERVGLRITELFNDFPADERTETDSILIFTLCDTCLTKKVVVGKAFNEDEYRKRAFVIL</sequence>
<gene>
    <name evidence="8" type="primary">cas2</name>
    <name evidence="9" type="ORF">RJ53_09370</name>
</gene>
<organism evidence="9 10">
    <name type="scientific">Methanocalculus chunghsingensis</name>
    <dbReference type="NCBI Taxonomy" id="156457"/>
    <lineage>
        <taxon>Archaea</taxon>
        <taxon>Methanobacteriati</taxon>
        <taxon>Methanobacteriota</taxon>
        <taxon>Stenosarchaea group</taxon>
        <taxon>Methanomicrobia</taxon>
        <taxon>Methanomicrobiales</taxon>
        <taxon>Methanocalculaceae</taxon>
        <taxon>Methanocalculus</taxon>
    </lineage>
</organism>
<dbReference type="EMBL" id="JWHL01000017">
    <property type="protein sequence ID" value="MBR1369672.1"/>
    <property type="molecule type" value="Genomic_DNA"/>
</dbReference>
<keyword evidence="10" id="KW-1185">Reference proteome</keyword>
<dbReference type="HAMAP" id="MF_01471">
    <property type="entry name" value="Cas2"/>
    <property type="match status" value="1"/>
</dbReference>
<dbReference type="GO" id="GO:0043571">
    <property type="term" value="P:maintenance of CRISPR repeat elements"/>
    <property type="evidence" value="ECO:0007669"/>
    <property type="project" value="UniProtKB-UniRule"/>
</dbReference>
<dbReference type="GO" id="GO:0004521">
    <property type="term" value="F:RNA endonuclease activity"/>
    <property type="evidence" value="ECO:0007669"/>
    <property type="project" value="InterPro"/>
</dbReference>
<dbReference type="Proteomes" id="UP000730161">
    <property type="component" value="Unassembled WGS sequence"/>
</dbReference>
<comment type="function">
    <text evidence="8">CRISPR (clustered regularly interspaced short palindromic repeat), is an adaptive immune system that provides protection against mobile genetic elements (viruses, transposable elements and conjugative plasmids). CRISPR clusters contain sequences complementary to antecedent mobile elements and target invading nucleic acids. CRISPR clusters are transcribed and processed into CRISPR RNA (crRNA). Functions as a ssRNA-specific endoribonuclease. Involved in the integration of spacer DNA into the CRISPR cassette.</text>
</comment>
<comment type="caution">
    <text evidence="9">The sequence shown here is derived from an EMBL/GenBank/DDBJ whole genome shotgun (WGS) entry which is preliminary data.</text>
</comment>
<keyword evidence="5 8" id="KW-0378">Hydrolase</keyword>
<dbReference type="NCBIfam" id="TIGR01573">
    <property type="entry name" value="cas2"/>
    <property type="match status" value="1"/>
</dbReference>
<keyword evidence="6 8" id="KW-0460">Magnesium</keyword>
<accession>A0A8J8B7H2</accession>
<dbReference type="SUPFAM" id="SSF143430">
    <property type="entry name" value="TTP0101/SSO1404-like"/>
    <property type="match status" value="1"/>
</dbReference>
<dbReference type="RefSeq" id="WP_211531413.1">
    <property type="nucleotide sequence ID" value="NZ_JWHL01000017.1"/>
</dbReference>
<keyword evidence="2 8" id="KW-0540">Nuclease</keyword>
<dbReference type="PANTHER" id="PTHR34405:SF3">
    <property type="entry name" value="CRISPR-ASSOCIATED ENDORIBONUCLEASE CAS2 3"/>
    <property type="match status" value="1"/>
</dbReference>
<evidence type="ECO:0000256" key="4">
    <source>
        <dbReference type="ARBA" id="ARBA00022759"/>
    </source>
</evidence>
<proteinExistence type="inferred from homology"/>
<evidence type="ECO:0000256" key="2">
    <source>
        <dbReference type="ARBA" id="ARBA00022722"/>
    </source>
</evidence>
<dbReference type="InterPro" id="IPR019199">
    <property type="entry name" value="Virulence_VapD/CRISPR_Cas2"/>
</dbReference>
<dbReference type="OrthoDB" id="75992at2157"/>
<dbReference type="CDD" id="cd09725">
    <property type="entry name" value="Cas2_I_II_III"/>
    <property type="match status" value="1"/>
</dbReference>
<name>A0A8J8B7H2_9EURY</name>
<dbReference type="AlphaFoldDB" id="A0A8J8B7H2"/>
<evidence type="ECO:0000256" key="5">
    <source>
        <dbReference type="ARBA" id="ARBA00022801"/>
    </source>
</evidence>
<evidence type="ECO:0000256" key="3">
    <source>
        <dbReference type="ARBA" id="ARBA00022723"/>
    </source>
</evidence>
<evidence type="ECO:0000313" key="9">
    <source>
        <dbReference type="EMBL" id="MBR1369672.1"/>
    </source>
</evidence>